<dbReference type="Proteomes" id="UP000789707">
    <property type="component" value="Unassembled WGS sequence"/>
</dbReference>
<keyword evidence="1" id="KW-0812">Transmembrane</keyword>
<feature type="transmembrane region" description="Helical" evidence="1">
    <location>
        <begin position="33"/>
        <end position="52"/>
    </location>
</feature>
<sequence length="57" mass="6825">MKSNLDHDIVNRFNKEREEVFDKTERKRNKVQIVVSIIVGVIILSSTLYQFYSYFRG</sequence>
<evidence type="ECO:0000256" key="1">
    <source>
        <dbReference type="SAM" id="Phobius"/>
    </source>
</evidence>
<dbReference type="EMBL" id="CAKKNS010000001">
    <property type="protein sequence ID" value="CAH0416292.1"/>
    <property type="molecule type" value="Genomic_DNA"/>
</dbReference>
<proteinExistence type="predicted"/>
<comment type="caution">
    <text evidence="2">The sequence shown here is derived from an EMBL/GenBank/DDBJ whole genome shotgun (WGS) entry which is preliminary data.</text>
</comment>
<evidence type="ECO:0000313" key="3">
    <source>
        <dbReference type="Proteomes" id="UP000789707"/>
    </source>
</evidence>
<reference evidence="2 3" key="1">
    <citation type="submission" date="2021-11" db="EMBL/GenBank/DDBJ databases">
        <authorList>
            <person name="Depoorter E."/>
        </authorList>
    </citation>
    <scope>NUCLEOTIDE SEQUENCE [LARGE SCALE GENOMIC DNA]</scope>
    <source>
        <strain evidence="2 3">LMG 24289</strain>
    </source>
</reference>
<name>A0ABM8Z4Z6_9LACO</name>
<gene>
    <name evidence="2" type="ORF">WFA24289_00591</name>
</gene>
<accession>A0ABM8Z4Z6</accession>
<keyword evidence="3" id="KW-1185">Reference proteome</keyword>
<keyword evidence="1" id="KW-0472">Membrane</keyword>
<protein>
    <submittedName>
        <fullName evidence="2">Uncharacterized protein</fullName>
    </submittedName>
</protein>
<evidence type="ECO:0000313" key="2">
    <source>
        <dbReference type="EMBL" id="CAH0416292.1"/>
    </source>
</evidence>
<organism evidence="2 3">
    <name type="scientific">Periweissella fabaria</name>
    <dbReference type="NCBI Taxonomy" id="546157"/>
    <lineage>
        <taxon>Bacteria</taxon>
        <taxon>Bacillati</taxon>
        <taxon>Bacillota</taxon>
        <taxon>Bacilli</taxon>
        <taxon>Lactobacillales</taxon>
        <taxon>Lactobacillaceae</taxon>
        <taxon>Periweissella</taxon>
    </lineage>
</organism>
<keyword evidence="1" id="KW-1133">Transmembrane helix</keyword>